<dbReference type="PROSITE" id="PS00041">
    <property type="entry name" value="HTH_ARAC_FAMILY_1"/>
    <property type="match status" value="1"/>
</dbReference>
<dbReference type="InterPro" id="IPR009057">
    <property type="entry name" value="Homeodomain-like_sf"/>
</dbReference>
<dbReference type="SUPFAM" id="SSF51215">
    <property type="entry name" value="Regulatory protein AraC"/>
    <property type="match status" value="1"/>
</dbReference>
<keyword evidence="2" id="KW-0238">DNA-binding</keyword>
<dbReference type="AlphaFoldDB" id="A0A1I6JLY2"/>
<gene>
    <name evidence="5" type="ORF">SAMN05661086_01745</name>
</gene>
<dbReference type="InterPro" id="IPR020449">
    <property type="entry name" value="Tscrpt_reg_AraC-type_HTH"/>
</dbReference>
<evidence type="ECO:0000313" key="6">
    <source>
        <dbReference type="Proteomes" id="UP000199659"/>
    </source>
</evidence>
<evidence type="ECO:0000259" key="4">
    <source>
        <dbReference type="PROSITE" id="PS01124"/>
    </source>
</evidence>
<dbReference type="PANTHER" id="PTHR43280">
    <property type="entry name" value="ARAC-FAMILY TRANSCRIPTIONAL REGULATOR"/>
    <property type="match status" value="1"/>
</dbReference>
<dbReference type="Gene3D" id="2.60.120.280">
    <property type="entry name" value="Regulatory protein AraC"/>
    <property type="match status" value="1"/>
</dbReference>
<dbReference type="RefSeq" id="WP_177214641.1">
    <property type="nucleotide sequence ID" value="NZ_FOYZ01000006.1"/>
</dbReference>
<dbReference type="GO" id="GO:0003700">
    <property type="term" value="F:DNA-binding transcription factor activity"/>
    <property type="evidence" value="ECO:0007669"/>
    <property type="project" value="InterPro"/>
</dbReference>
<sequence length="261" mass="30804">MEIKCIGYNHPHDSKFVINRPNGVDSWLFLLIKTPAVFMKDGQKIVTKKNSFILYSKDTPQYYQTYGEIYIDDWFHFVADEKDVQFFQELNIPFNTVTELSIISDLSAFIRTMTYEFYSNELYKPELMDLYLRTLFYKLSQRVNSCCIPESGSASRHYDCMQHIRNEIFNMPQKSWSINEIAREHSMSRSGFQHIYKNTFGVSATTDIINSRLQRVKFLLQTTDMTLDKIAEQCGYSSENYLMRQFKEKFGVTPGQFRKNI</sequence>
<dbReference type="PANTHER" id="PTHR43280:SF2">
    <property type="entry name" value="HTH-TYPE TRANSCRIPTIONAL REGULATOR EXSA"/>
    <property type="match status" value="1"/>
</dbReference>
<evidence type="ECO:0000256" key="1">
    <source>
        <dbReference type="ARBA" id="ARBA00023015"/>
    </source>
</evidence>
<evidence type="ECO:0000313" key="5">
    <source>
        <dbReference type="EMBL" id="SFR79988.1"/>
    </source>
</evidence>
<evidence type="ECO:0000256" key="3">
    <source>
        <dbReference type="ARBA" id="ARBA00023163"/>
    </source>
</evidence>
<proteinExistence type="predicted"/>
<dbReference type="STRING" id="37658.SAMN05661086_01745"/>
<organism evidence="5 6">
    <name type="scientific">Anaeromicropila populeti</name>
    <dbReference type="NCBI Taxonomy" id="37658"/>
    <lineage>
        <taxon>Bacteria</taxon>
        <taxon>Bacillati</taxon>
        <taxon>Bacillota</taxon>
        <taxon>Clostridia</taxon>
        <taxon>Lachnospirales</taxon>
        <taxon>Lachnospiraceae</taxon>
        <taxon>Anaeromicropila</taxon>
    </lineage>
</organism>
<dbReference type="Pfam" id="PF12833">
    <property type="entry name" value="HTH_18"/>
    <property type="match status" value="1"/>
</dbReference>
<keyword evidence="3" id="KW-0804">Transcription</keyword>
<evidence type="ECO:0000256" key="2">
    <source>
        <dbReference type="ARBA" id="ARBA00023125"/>
    </source>
</evidence>
<dbReference type="Gene3D" id="1.10.10.60">
    <property type="entry name" value="Homeodomain-like"/>
    <property type="match status" value="1"/>
</dbReference>
<dbReference type="SMART" id="SM00342">
    <property type="entry name" value="HTH_ARAC"/>
    <property type="match status" value="1"/>
</dbReference>
<dbReference type="PROSITE" id="PS01124">
    <property type="entry name" value="HTH_ARAC_FAMILY_2"/>
    <property type="match status" value="1"/>
</dbReference>
<dbReference type="Proteomes" id="UP000199659">
    <property type="component" value="Unassembled WGS sequence"/>
</dbReference>
<dbReference type="SUPFAM" id="SSF46689">
    <property type="entry name" value="Homeodomain-like"/>
    <property type="match status" value="1"/>
</dbReference>
<reference evidence="5 6" key="1">
    <citation type="submission" date="2016-10" db="EMBL/GenBank/DDBJ databases">
        <authorList>
            <person name="de Groot N.N."/>
        </authorList>
    </citation>
    <scope>NUCLEOTIDE SEQUENCE [LARGE SCALE GENOMIC DNA]</scope>
    <source>
        <strain evidence="5 6">743A</strain>
    </source>
</reference>
<name>A0A1I6JLY2_9FIRM</name>
<dbReference type="InterPro" id="IPR037923">
    <property type="entry name" value="HTH-like"/>
</dbReference>
<keyword evidence="6" id="KW-1185">Reference proteome</keyword>
<dbReference type="EMBL" id="FOYZ01000006">
    <property type="protein sequence ID" value="SFR79988.1"/>
    <property type="molecule type" value="Genomic_DNA"/>
</dbReference>
<dbReference type="PRINTS" id="PR00032">
    <property type="entry name" value="HTHARAC"/>
</dbReference>
<accession>A0A1I6JLY2</accession>
<feature type="domain" description="HTH araC/xylS-type" evidence="4">
    <location>
        <begin position="162"/>
        <end position="260"/>
    </location>
</feature>
<dbReference type="GO" id="GO:0043565">
    <property type="term" value="F:sequence-specific DNA binding"/>
    <property type="evidence" value="ECO:0007669"/>
    <property type="project" value="InterPro"/>
</dbReference>
<keyword evidence="1" id="KW-0805">Transcription regulation</keyword>
<dbReference type="InterPro" id="IPR018060">
    <property type="entry name" value="HTH_AraC"/>
</dbReference>
<dbReference type="InterPro" id="IPR018062">
    <property type="entry name" value="HTH_AraC-typ_CS"/>
</dbReference>
<protein>
    <submittedName>
        <fullName evidence="5">AraC family transcriptional regulator, arabinose operon regulatory protein</fullName>
    </submittedName>
</protein>